<protein>
    <submittedName>
        <fullName evidence="1">Uncharacterized protein</fullName>
    </submittedName>
</protein>
<reference evidence="1 2" key="1">
    <citation type="journal article" date="2019" name="Emerg. Microbes Infect.">
        <title>Comprehensive subspecies identification of 175 nontuberculous mycobacteria species based on 7547 genomic profiles.</title>
        <authorList>
            <person name="Matsumoto Y."/>
            <person name="Kinjo T."/>
            <person name="Motooka D."/>
            <person name="Nabeya D."/>
            <person name="Jung N."/>
            <person name="Uechi K."/>
            <person name="Horii T."/>
            <person name="Iida T."/>
            <person name="Fujita J."/>
            <person name="Nakamura S."/>
        </authorList>
    </citation>
    <scope>NUCLEOTIDE SEQUENCE [LARGE SCALE GENOMIC DNA]</scope>
    <source>
        <strain evidence="1 2">JCM 12603</strain>
    </source>
</reference>
<evidence type="ECO:0000313" key="1">
    <source>
        <dbReference type="EMBL" id="BBX54389.1"/>
    </source>
</evidence>
<dbReference type="EMBL" id="AP022570">
    <property type="protein sequence ID" value="BBX54389.1"/>
    <property type="molecule type" value="Genomic_DNA"/>
</dbReference>
<proteinExistence type="predicted"/>
<keyword evidence="2" id="KW-1185">Reference proteome</keyword>
<evidence type="ECO:0000313" key="2">
    <source>
        <dbReference type="Proteomes" id="UP000466785"/>
    </source>
</evidence>
<gene>
    <name evidence="1" type="ORF">MPOR_54150</name>
</gene>
<name>A0A6N4VJ04_9MYCO</name>
<dbReference type="RefSeq" id="WP_152518907.1">
    <property type="nucleotide sequence ID" value="NZ_AP022570.1"/>
</dbReference>
<organism evidence="1 2">
    <name type="scientific">Mycolicibacterium poriferae</name>
    <dbReference type="NCBI Taxonomy" id="39694"/>
    <lineage>
        <taxon>Bacteria</taxon>
        <taxon>Bacillati</taxon>
        <taxon>Actinomycetota</taxon>
        <taxon>Actinomycetes</taxon>
        <taxon>Mycobacteriales</taxon>
        <taxon>Mycobacteriaceae</taxon>
        <taxon>Mycolicibacterium</taxon>
    </lineage>
</organism>
<accession>A0A6N4VJ04</accession>
<dbReference type="Proteomes" id="UP000466785">
    <property type="component" value="Chromosome"/>
</dbReference>
<dbReference type="AlphaFoldDB" id="A0A6N4VJ04"/>
<sequence>MDARRRHTDNPFTVAVCTACGTDVTAMVMPKLRQVVRNCPHGVLVVTNCLLGTFACGGKTSAGPGNSGREVMLVLQPCTRDRAPVSSMQWIGPVRDEVDADAVCQWIASGEWDPGDLPTNLRAELHMARLSRSN</sequence>
<dbReference type="KEGG" id="mpof:MPOR_54150"/>